<comment type="similarity">
    <text evidence="2">Belongs to the NapC/NirT/NrfH family.</text>
</comment>
<feature type="transmembrane region" description="Helical" evidence="16">
    <location>
        <begin position="26"/>
        <end position="46"/>
    </location>
</feature>
<keyword evidence="19" id="KW-1185">Reference proteome</keyword>
<name>A0A0C2V0Q6_PARME</name>
<keyword evidence="7 13" id="KW-0479">Metal-binding</keyword>
<feature type="binding site" description="covalent" evidence="14">
    <location>
        <position position="152"/>
    </location>
    <ligand>
        <name>heme</name>
        <dbReference type="ChEBI" id="CHEBI:30413"/>
        <label>3</label>
    </ligand>
</feature>
<dbReference type="GO" id="GO:0019333">
    <property type="term" value="P:denitrification pathway"/>
    <property type="evidence" value="ECO:0007669"/>
    <property type="project" value="InterPro"/>
</dbReference>
<evidence type="ECO:0000256" key="15">
    <source>
        <dbReference type="PIRSR" id="PIRSR000013-2"/>
    </source>
</evidence>
<dbReference type="PANTHER" id="PTHR30333">
    <property type="entry name" value="CYTOCHROME C-TYPE PROTEIN"/>
    <property type="match status" value="1"/>
</dbReference>
<evidence type="ECO:0000256" key="14">
    <source>
        <dbReference type="PIRSR" id="PIRSR000013-1"/>
    </source>
</evidence>
<keyword evidence="6 16" id="KW-0812">Transmembrane</keyword>
<reference evidence="18 19" key="1">
    <citation type="submission" date="2015-01" db="EMBL/GenBank/DDBJ databases">
        <title>Genome Sequence of Magnetospirillum magnetotacticum Strain MS-1.</title>
        <authorList>
            <person name="Marinov G.K."/>
            <person name="Smalley M.D."/>
            <person name="DeSalvo G."/>
        </authorList>
    </citation>
    <scope>NUCLEOTIDE SEQUENCE [LARGE SCALE GENOMIC DNA]</scope>
    <source>
        <strain evidence="18 19">MS-1</strain>
    </source>
</reference>
<feature type="binding site" description="covalent" evidence="14">
    <location>
        <position position="62"/>
    </location>
    <ligand>
        <name>heme</name>
        <dbReference type="ChEBI" id="CHEBI:30413"/>
        <label>1</label>
    </ligand>
</feature>
<feature type="binding site" description="axial binding residue" evidence="15">
    <location>
        <position position="111"/>
    </location>
    <ligand>
        <name>heme</name>
        <dbReference type="ChEBI" id="CHEBI:30413"/>
        <label>1</label>
    </ligand>
    <ligandPart>
        <name>Fe</name>
        <dbReference type="ChEBI" id="CHEBI:18248"/>
    </ligandPart>
</feature>
<dbReference type="STRING" id="272627.CCC_02096"/>
<evidence type="ECO:0000256" key="10">
    <source>
        <dbReference type="ARBA" id="ARBA00023004"/>
    </source>
</evidence>
<evidence type="ECO:0000256" key="2">
    <source>
        <dbReference type="ARBA" id="ARBA00007395"/>
    </source>
</evidence>
<dbReference type="GO" id="GO:0009061">
    <property type="term" value="P:anaerobic respiration"/>
    <property type="evidence" value="ECO:0007669"/>
    <property type="project" value="TreeGrafter"/>
</dbReference>
<keyword evidence="8 13" id="KW-0249">Electron transport</keyword>
<feature type="binding site" description="axial binding residue" evidence="15">
    <location>
        <position position="190"/>
    </location>
    <ligand>
        <name>heme</name>
        <dbReference type="ChEBI" id="CHEBI:30413"/>
        <label>2</label>
    </ligand>
    <ligandPart>
        <name>Fe</name>
        <dbReference type="ChEBI" id="CHEBI:18248"/>
    </ligandPart>
</feature>
<dbReference type="FunFam" id="1.10.3820.10:FF:000001">
    <property type="entry name" value="Cytochrome c-type protein"/>
    <property type="match status" value="1"/>
</dbReference>
<evidence type="ECO:0000256" key="8">
    <source>
        <dbReference type="ARBA" id="ARBA00022982"/>
    </source>
</evidence>
<dbReference type="Gene3D" id="1.10.3820.10">
    <property type="entry name" value="Di-heme elbow motif domain"/>
    <property type="match status" value="1"/>
</dbReference>
<dbReference type="InterPro" id="IPR038266">
    <property type="entry name" value="NapC/NirT_cytc_sf"/>
</dbReference>
<dbReference type="InterPro" id="IPR051174">
    <property type="entry name" value="Cytochrome_c-type_ET"/>
</dbReference>
<keyword evidence="3 13" id="KW-0813">Transport</keyword>
<evidence type="ECO:0000256" key="1">
    <source>
        <dbReference type="ARBA" id="ARBA00004162"/>
    </source>
</evidence>
<evidence type="ECO:0000256" key="5">
    <source>
        <dbReference type="ARBA" id="ARBA00022617"/>
    </source>
</evidence>
<dbReference type="Proteomes" id="UP000031971">
    <property type="component" value="Unassembled WGS sequence"/>
</dbReference>
<evidence type="ECO:0000259" key="17">
    <source>
        <dbReference type="Pfam" id="PF03264"/>
    </source>
</evidence>
<dbReference type="InterPro" id="IPR011885">
    <property type="entry name" value="NO3Rdtase_cyt_c_NapC/NirT"/>
</dbReference>
<keyword evidence="9 16" id="KW-1133">Transmembrane helix</keyword>
<evidence type="ECO:0000313" key="19">
    <source>
        <dbReference type="Proteomes" id="UP000031971"/>
    </source>
</evidence>
<dbReference type="OrthoDB" id="7360653at2"/>
<dbReference type="NCBIfam" id="TIGR02161">
    <property type="entry name" value="napC_nirT"/>
    <property type="match status" value="1"/>
</dbReference>
<evidence type="ECO:0000256" key="6">
    <source>
        <dbReference type="ARBA" id="ARBA00022692"/>
    </source>
</evidence>
<dbReference type="GO" id="GO:0009055">
    <property type="term" value="F:electron transfer activity"/>
    <property type="evidence" value="ECO:0007669"/>
    <property type="project" value="TreeGrafter"/>
</dbReference>
<dbReference type="Pfam" id="PF03264">
    <property type="entry name" value="Cytochrom_NNT"/>
    <property type="match status" value="1"/>
</dbReference>
<accession>A0A0C2V0Q6</accession>
<feature type="domain" description="NapC/NirT cytochrome c N-terminal" evidence="17">
    <location>
        <begin position="22"/>
        <end position="194"/>
    </location>
</feature>
<proteinExistence type="inferred from homology"/>
<protein>
    <recommendedName>
        <fullName evidence="13">Cytochrome c-type protein</fullName>
    </recommendedName>
</protein>
<organism evidence="18 19">
    <name type="scientific">Paramagnetospirillum magnetotacticum MS-1</name>
    <dbReference type="NCBI Taxonomy" id="272627"/>
    <lineage>
        <taxon>Bacteria</taxon>
        <taxon>Pseudomonadati</taxon>
        <taxon>Pseudomonadota</taxon>
        <taxon>Alphaproteobacteria</taxon>
        <taxon>Rhodospirillales</taxon>
        <taxon>Magnetospirillaceae</taxon>
        <taxon>Paramagnetospirillum</taxon>
    </lineage>
</organism>
<sequence length="213" mass="24419">MSTENPAKQGVLREWWATLRRPSGRWSLGLLLVVGFVGGVIFWGGFNTVLELTNTEAFCLSCHEMEQNVYREYRGSIHDSNRSGVRATCPDCHVPRPWIYKIQRKIQASNEVWHKLLGSIDTREKFEAKRIELAKHEWERMKSTDSRECRNCHNFGAFDLTRQQARARNRHSEAEQQGKTCIDCHKGIAHQLPAGAFRAERELNESLGGAVKP</sequence>
<evidence type="ECO:0000256" key="13">
    <source>
        <dbReference type="PIRNR" id="PIRNR000013"/>
    </source>
</evidence>
<feature type="binding site" description="covalent" evidence="14">
    <location>
        <position position="181"/>
    </location>
    <ligand>
        <name>heme</name>
        <dbReference type="ChEBI" id="CHEBI:30413"/>
        <label>4</label>
    </ligand>
</feature>
<evidence type="ECO:0000256" key="4">
    <source>
        <dbReference type="ARBA" id="ARBA00022475"/>
    </source>
</evidence>
<feature type="binding site" description="covalent" evidence="14">
    <location>
        <position position="59"/>
    </location>
    <ligand>
        <name>heme</name>
        <dbReference type="ChEBI" id="CHEBI:30413"/>
        <label>1</label>
    </ligand>
</feature>
<dbReference type="InterPro" id="IPR024717">
    <property type="entry name" value="NapC/NirT/NrfH"/>
</dbReference>
<feature type="binding site" description="covalent" evidence="14">
    <location>
        <position position="149"/>
    </location>
    <ligand>
        <name>heme</name>
        <dbReference type="ChEBI" id="CHEBI:30413"/>
        <label>3</label>
    </ligand>
</feature>
<dbReference type="GO" id="GO:0046872">
    <property type="term" value="F:metal ion binding"/>
    <property type="evidence" value="ECO:0007669"/>
    <property type="project" value="UniProtKB-KW"/>
</dbReference>
<evidence type="ECO:0000256" key="12">
    <source>
        <dbReference type="ARBA" id="ARBA00055242"/>
    </source>
</evidence>
<feature type="binding site" description="covalent" evidence="14">
    <location>
        <position position="92"/>
    </location>
    <ligand>
        <name>heme</name>
        <dbReference type="ChEBI" id="CHEBI:30413"/>
        <label>2</label>
    </ligand>
</feature>
<feature type="binding site" description="axial binding residue" evidence="15">
    <location>
        <position position="185"/>
    </location>
    <ligand>
        <name>heme</name>
        <dbReference type="ChEBI" id="CHEBI:30413"/>
        <label>4</label>
    </ligand>
    <ligandPart>
        <name>Fe</name>
        <dbReference type="ChEBI" id="CHEBI:18248"/>
    </ligandPart>
</feature>
<keyword evidence="5 13" id="KW-0349">Heme</keyword>
<feature type="binding site" description="axial binding residue" evidence="15">
    <location>
        <position position="153"/>
    </location>
    <ligand>
        <name>heme</name>
        <dbReference type="ChEBI" id="CHEBI:30413"/>
        <label>3</label>
    </ligand>
    <ligandPart>
        <name>Fe</name>
        <dbReference type="ChEBI" id="CHEBI:18248"/>
    </ligandPart>
</feature>
<dbReference type="AlphaFoldDB" id="A0A0C2V0Q6"/>
<evidence type="ECO:0000256" key="7">
    <source>
        <dbReference type="ARBA" id="ARBA00022723"/>
    </source>
</evidence>
<keyword evidence="10 13" id="KW-0408">Iron</keyword>
<evidence type="ECO:0000256" key="16">
    <source>
        <dbReference type="SAM" id="Phobius"/>
    </source>
</evidence>
<evidence type="ECO:0000256" key="9">
    <source>
        <dbReference type="ARBA" id="ARBA00022989"/>
    </source>
</evidence>
<comment type="PTM">
    <text evidence="13">Binds 4 heme groups per subunit.</text>
</comment>
<comment type="subcellular location">
    <subcellularLocation>
        <location evidence="1">Cell membrane</location>
        <topology evidence="1">Single-pass membrane protein</topology>
    </subcellularLocation>
</comment>
<dbReference type="SUPFAM" id="SSF48695">
    <property type="entry name" value="Multiheme cytochromes"/>
    <property type="match status" value="1"/>
</dbReference>
<feature type="binding site" description="covalent" evidence="14">
    <location>
        <position position="184"/>
    </location>
    <ligand>
        <name>heme</name>
        <dbReference type="ChEBI" id="CHEBI:30413"/>
        <label>4</label>
    </ligand>
</feature>
<feature type="binding site" description="axial binding residue" evidence="15">
    <location>
        <position position="65"/>
    </location>
    <ligand>
        <name>heme</name>
        <dbReference type="ChEBI" id="CHEBI:30413"/>
        <label>1</label>
    </ligand>
    <ligandPart>
        <name>Fe</name>
        <dbReference type="ChEBI" id="CHEBI:18248"/>
    </ligandPart>
</feature>
<feature type="binding site" evidence="14">
    <location>
        <position position="89"/>
    </location>
    <ligand>
        <name>a menaquinol</name>
        <dbReference type="ChEBI" id="CHEBI:18151"/>
    </ligand>
</feature>
<feature type="binding site" description="axial binding residue" evidence="15">
    <location>
        <position position="93"/>
    </location>
    <ligand>
        <name>heme</name>
        <dbReference type="ChEBI" id="CHEBI:30413"/>
        <label>2</label>
    </ligand>
    <ligandPart>
        <name>Fe</name>
        <dbReference type="ChEBI" id="CHEBI:18248"/>
    </ligandPart>
</feature>
<dbReference type="EMBL" id="JXSL01000027">
    <property type="protein sequence ID" value="KIL98646.1"/>
    <property type="molecule type" value="Genomic_DNA"/>
</dbReference>
<gene>
    <name evidence="18" type="ORF">CCC_02096</name>
</gene>
<dbReference type="InterPro" id="IPR005126">
    <property type="entry name" value="NapC/NirT_cyt_c_N"/>
</dbReference>
<evidence type="ECO:0000256" key="11">
    <source>
        <dbReference type="ARBA" id="ARBA00023136"/>
    </source>
</evidence>
<keyword evidence="4" id="KW-1003">Cell membrane</keyword>
<comment type="caution">
    <text evidence="18">The sequence shown here is derived from an EMBL/GenBank/DDBJ whole genome shotgun (WGS) entry which is preliminary data.</text>
</comment>
<keyword evidence="11 16" id="KW-0472">Membrane</keyword>
<dbReference type="InterPro" id="IPR036280">
    <property type="entry name" value="Multihaem_cyt_sf"/>
</dbReference>
<dbReference type="GO" id="GO:0005886">
    <property type="term" value="C:plasma membrane"/>
    <property type="evidence" value="ECO:0007669"/>
    <property type="project" value="UniProtKB-SubCell"/>
</dbReference>
<dbReference type="PANTHER" id="PTHR30333:SF1">
    <property type="entry name" value="CYTOCHROME C-TYPE PROTEIN NAPC"/>
    <property type="match status" value="1"/>
</dbReference>
<evidence type="ECO:0000256" key="3">
    <source>
        <dbReference type="ARBA" id="ARBA00022448"/>
    </source>
</evidence>
<dbReference type="RefSeq" id="WP_009868254.1">
    <property type="nucleotide sequence ID" value="NZ_JXSL01000027.1"/>
</dbReference>
<comment type="cofactor">
    <cofactor evidence="14">
        <name>heme</name>
        <dbReference type="ChEBI" id="CHEBI:30413"/>
    </cofactor>
    <text evidence="14">Binds 4 heme groups per subunit.</text>
</comment>
<dbReference type="PIRSF" id="PIRSF000013">
    <property type="entry name" value="4_hem_cytochrm_NapC"/>
    <property type="match status" value="1"/>
</dbReference>
<dbReference type="GO" id="GO:0020037">
    <property type="term" value="F:heme binding"/>
    <property type="evidence" value="ECO:0007669"/>
    <property type="project" value="InterPro"/>
</dbReference>
<evidence type="ECO:0000313" key="18">
    <source>
        <dbReference type="EMBL" id="KIL98646.1"/>
    </source>
</evidence>
<comment type="function">
    <text evidence="12">Mediates electron flow from quinones to the NapAB complex.</text>
</comment>